<evidence type="ECO:0000313" key="2">
    <source>
        <dbReference type="EMBL" id="KAA0059779.1"/>
    </source>
</evidence>
<comment type="caution">
    <text evidence="3">The sequence shown here is derived from an EMBL/GenBank/DDBJ whole genome shotgun (WGS) entry which is preliminary data.</text>
</comment>
<dbReference type="Proteomes" id="UP000321947">
    <property type="component" value="Unassembled WGS sequence"/>
</dbReference>
<sequence>MNDDDAIKVALALFIETVIVEKDKTMQFDMDVLERVDDEETIVQPKLKLSPQEKAFKESQIRGDDSMDIDNDESMPDINSSDTNTSADTMNNQSLDHNDLNNLRSTSSPLLQSNENVCGLNSTVQPHHEEKNDKQGLISLKPIQ</sequence>
<name>A0A5D3BM48_CUCMM</name>
<evidence type="ECO:0000313" key="5">
    <source>
        <dbReference type="Proteomes" id="UP000321947"/>
    </source>
</evidence>
<evidence type="ECO:0000256" key="1">
    <source>
        <dbReference type="SAM" id="MobiDB-lite"/>
    </source>
</evidence>
<organism evidence="3 5">
    <name type="scientific">Cucumis melo var. makuwa</name>
    <name type="common">Oriental melon</name>
    <dbReference type="NCBI Taxonomy" id="1194695"/>
    <lineage>
        <taxon>Eukaryota</taxon>
        <taxon>Viridiplantae</taxon>
        <taxon>Streptophyta</taxon>
        <taxon>Embryophyta</taxon>
        <taxon>Tracheophyta</taxon>
        <taxon>Spermatophyta</taxon>
        <taxon>Magnoliopsida</taxon>
        <taxon>eudicotyledons</taxon>
        <taxon>Gunneridae</taxon>
        <taxon>Pentapetalae</taxon>
        <taxon>rosids</taxon>
        <taxon>fabids</taxon>
        <taxon>Cucurbitales</taxon>
        <taxon>Cucurbitaceae</taxon>
        <taxon>Benincaseae</taxon>
        <taxon>Cucumis</taxon>
    </lineage>
</organism>
<dbReference type="EMBL" id="SSTD01017575">
    <property type="protein sequence ID" value="TYJ99791.1"/>
    <property type="molecule type" value="Genomic_DNA"/>
</dbReference>
<feature type="compositionally biased region" description="Acidic residues" evidence="1">
    <location>
        <begin position="66"/>
        <end position="75"/>
    </location>
</feature>
<accession>A0A5D3BM48</accession>
<reference evidence="4 5" key="1">
    <citation type="submission" date="2019-08" db="EMBL/GenBank/DDBJ databases">
        <title>Draft genome sequences of two oriental melons (Cucumis melo L. var makuwa).</title>
        <authorList>
            <person name="Kwon S.-Y."/>
        </authorList>
    </citation>
    <scope>NUCLEOTIDE SEQUENCE [LARGE SCALE GENOMIC DNA]</scope>
    <source>
        <strain evidence="5">cv. Chang Bougi</strain>
        <strain evidence="4">cv. SW 3</strain>
        <tissue evidence="3">Leaf</tissue>
    </source>
</reference>
<proteinExistence type="predicted"/>
<feature type="compositionally biased region" description="Polar residues" evidence="1">
    <location>
        <begin position="77"/>
        <end position="125"/>
    </location>
</feature>
<protein>
    <submittedName>
        <fullName evidence="3">Ulp1-like peptidase</fullName>
    </submittedName>
</protein>
<feature type="region of interest" description="Disordered" evidence="1">
    <location>
        <begin position="45"/>
        <end position="144"/>
    </location>
</feature>
<dbReference type="Proteomes" id="UP000321393">
    <property type="component" value="Unassembled WGS sequence"/>
</dbReference>
<gene>
    <name evidence="3" type="ORF">E5676_scaffold896G00360</name>
    <name evidence="2" type="ORF">E6C27_scaffold108G00410</name>
</gene>
<evidence type="ECO:0000313" key="4">
    <source>
        <dbReference type="Proteomes" id="UP000321393"/>
    </source>
</evidence>
<dbReference type="EMBL" id="SSTE01005892">
    <property type="protein sequence ID" value="KAA0059779.1"/>
    <property type="molecule type" value="Genomic_DNA"/>
</dbReference>
<evidence type="ECO:0000313" key="3">
    <source>
        <dbReference type="EMBL" id="TYJ99791.1"/>
    </source>
</evidence>
<feature type="compositionally biased region" description="Basic and acidic residues" evidence="1">
    <location>
        <begin position="54"/>
        <end position="65"/>
    </location>
</feature>
<dbReference type="AlphaFoldDB" id="A0A5D3BM48"/>